<organism evidence="2 3">
    <name type="scientific">Chironomus riparius</name>
    <dbReference type="NCBI Taxonomy" id="315576"/>
    <lineage>
        <taxon>Eukaryota</taxon>
        <taxon>Metazoa</taxon>
        <taxon>Ecdysozoa</taxon>
        <taxon>Arthropoda</taxon>
        <taxon>Hexapoda</taxon>
        <taxon>Insecta</taxon>
        <taxon>Pterygota</taxon>
        <taxon>Neoptera</taxon>
        <taxon>Endopterygota</taxon>
        <taxon>Diptera</taxon>
        <taxon>Nematocera</taxon>
        <taxon>Chironomoidea</taxon>
        <taxon>Chironomidae</taxon>
        <taxon>Chironominae</taxon>
        <taxon>Chironomus</taxon>
    </lineage>
</organism>
<evidence type="ECO:0000256" key="1">
    <source>
        <dbReference type="SAM" id="MobiDB-lite"/>
    </source>
</evidence>
<dbReference type="Proteomes" id="UP001153620">
    <property type="component" value="Chromosome 1"/>
</dbReference>
<sequence length="472" mass="54173">MSNLKPEGVETEGIFIGKPSKQDLINYFLKQQRIVTIKKMEETERDKSPDLSESFEIYLEQKKKKIEIEKNKLDDQHINEREFKTINTPGEKKNFMNSSTRSVHNDLSCNDSFIELEKMCENTLNLNNISEVLADLTSIELKMESNDGDSKKIDHVEETKLQEMERPSFFLNNSSLVSNGEQSSFKNDYDNFSTVLEATTMSLSYKTTHSHCPSVMSSDKSEYYQTANDKSFELMKNISNEHSFELNKQHNESTSLIFEKKRNDQGFPPLNDTLDEIDFLLSQAQKLNDQNGMQNDILKKAQINDCKLQHSKSPILENRRRVVLTPKSSPLSSPLINFKHPKPVSSSKNPQFSRVNNKKFQHIVSPVSRYIQTSESVLNANAHLNYKGLGAKRQFNFRDSENFNQTHDISVKASSLPLRAKTNTLNSQKISEKEKQTTQNKFKMSPIIASKTKLVNLPRNATNFSDNTFNEQ</sequence>
<dbReference type="EMBL" id="OU895877">
    <property type="protein sequence ID" value="CAG9799240.1"/>
    <property type="molecule type" value="Genomic_DNA"/>
</dbReference>
<dbReference type="OrthoDB" id="69711at2759"/>
<proteinExistence type="predicted"/>
<gene>
    <name evidence="2" type="ORF">CHIRRI_LOCUS2209</name>
</gene>
<evidence type="ECO:0000313" key="3">
    <source>
        <dbReference type="Proteomes" id="UP001153620"/>
    </source>
</evidence>
<keyword evidence="3" id="KW-1185">Reference proteome</keyword>
<protein>
    <submittedName>
        <fullName evidence="2">Uncharacterized protein</fullName>
    </submittedName>
</protein>
<reference evidence="2" key="1">
    <citation type="submission" date="2022-01" db="EMBL/GenBank/DDBJ databases">
        <authorList>
            <person name="King R."/>
        </authorList>
    </citation>
    <scope>NUCLEOTIDE SEQUENCE</scope>
</reference>
<feature type="region of interest" description="Disordered" evidence="1">
    <location>
        <begin position="333"/>
        <end position="352"/>
    </location>
</feature>
<accession>A0A9N9RLH3</accession>
<reference evidence="2" key="2">
    <citation type="submission" date="2022-10" db="EMBL/GenBank/DDBJ databases">
        <authorList>
            <consortium name="ENA_rothamsted_submissions"/>
            <consortium name="culmorum"/>
            <person name="King R."/>
        </authorList>
    </citation>
    <scope>NUCLEOTIDE SEQUENCE</scope>
</reference>
<name>A0A9N9RLH3_9DIPT</name>
<dbReference type="AlphaFoldDB" id="A0A9N9RLH3"/>
<evidence type="ECO:0000313" key="2">
    <source>
        <dbReference type="EMBL" id="CAG9799240.1"/>
    </source>
</evidence>
<feature type="region of interest" description="Disordered" evidence="1">
    <location>
        <begin position="422"/>
        <end position="441"/>
    </location>
</feature>